<protein>
    <submittedName>
        <fullName evidence="3">Glucose/arabinose dehydrogenase</fullName>
    </submittedName>
</protein>
<dbReference type="InterPro" id="IPR011042">
    <property type="entry name" value="6-blade_b-propeller_TolB-like"/>
</dbReference>
<dbReference type="SUPFAM" id="SSF50952">
    <property type="entry name" value="Soluble quinoprotein glucose dehydrogenase"/>
    <property type="match status" value="1"/>
</dbReference>
<comment type="caution">
    <text evidence="3">The sequence shown here is derived from an EMBL/GenBank/DDBJ whole genome shotgun (WGS) entry which is preliminary data.</text>
</comment>
<keyword evidence="4" id="KW-1185">Reference proteome</keyword>
<dbReference type="Gene3D" id="2.120.10.30">
    <property type="entry name" value="TolB, C-terminal domain"/>
    <property type="match status" value="1"/>
</dbReference>
<feature type="domain" description="Pyrroloquinoline quinone-dependent pyranose dehydrogenase beta-propeller" evidence="2">
    <location>
        <begin position="78"/>
        <end position="287"/>
    </location>
</feature>
<evidence type="ECO:0000313" key="3">
    <source>
        <dbReference type="EMBL" id="TDP83998.1"/>
    </source>
</evidence>
<name>A0A4V3CVV7_9HYPH</name>
<gene>
    <name evidence="3" type="ORF">EDD54_2600</name>
</gene>
<evidence type="ECO:0000256" key="1">
    <source>
        <dbReference type="SAM" id="SignalP"/>
    </source>
</evidence>
<proteinExistence type="predicted"/>
<feature type="chain" id="PRO_5020991352" evidence="1">
    <location>
        <begin position="26"/>
        <end position="435"/>
    </location>
</feature>
<dbReference type="Proteomes" id="UP000294547">
    <property type="component" value="Unassembled WGS sequence"/>
</dbReference>
<reference evidence="3 4" key="1">
    <citation type="submission" date="2019-03" db="EMBL/GenBank/DDBJ databases">
        <title>Genomic Encyclopedia of Type Strains, Phase IV (KMG-IV): sequencing the most valuable type-strain genomes for metagenomic binning, comparative biology and taxonomic classification.</title>
        <authorList>
            <person name="Goeker M."/>
        </authorList>
    </citation>
    <scope>NUCLEOTIDE SEQUENCE [LARGE SCALE GENOMIC DNA]</scope>
    <source>
        <strain evidence="3 4">DSM 102969</strain>
    </source>
</reference>
<dbReference type="InterPro" id="IPR054539">
    <property type="entry name" value="Beta-prop_PDH"/>
</dbReference>
<dbReference type="AlphaFoldDB" id="A0A4V3CVV7"/>
<evidence type="ECO:0000313" key="4">
    <source>
        <dbReference type="Proteomes" id="UP000294547"/>
    </source>
</evidence>
<dbReference type="RefSeq" id="WP_126539782.1">
    <property type="nucleotide sequence ID" value="NZ_BSPM01000002.1"/>
</dbReference>
<dbReference type="Pfam" id="PF22807">
    <property type="entry name" value="TrAA12"/>
    <property type="match status" value="2"/>
</dbReference>
<dbReference type="EMBL" id="SNXY01000008">
    <property type="protein sequence ID" value="TDP83998.1"/>
    <property type="molecule type" value="Genomic_DNA"/>
</dbReference>
<dbReference type="InterPro" id="IPR011041">
    <property type="entry name" value="Quinoprot_gluc/sorb_DH_b-prop"/>
</dbReference>
<sequence length="435" mass="45064">MTPTRLAAAVSLALAVPAVPSAATADLLTGARAFGGAEASAPGVRRLIRPGDLPAPYATRSASNAPATVPRPAGALPAVPEGWTVEEWASGFSEPRVVTVAPDGAVLVADSGAGEIVRLSPGPDGRPMRSVFASGLERPYGIALWPPGPKPTHVYVGETDKVVRLPWDGRSDAPTGPAETVVSSLPDGGHWTRDLAFSPDGRTLFVAVGSQSNVGGKALSKAPDGFVAANPVGAAWGDEEGRAAVLAFDPDGGGRRLFATGLRNCSGLTVQPATAALWCVVNERDGLGDDLPPDYATRVADGGFYGWPWYYIGANEDPRHAGARPDLADAVTVPDVLFQAHSAPLGIAFDAAGDAYVAMHGSWNRDRRTGYKLVRLEFEDGRATGVHEDVATGFVLPGGDVWGRPVDVAVAADGALLVSDDGGGRIWRLVPPARR</sequence>
<feature type="signal peptide" evidence="1">
    <location>
        <begin position="1"/>
        <end position="25"/>
    </location>
</feature>
<accession>A0A4V3CVV7</accession>
<dbReference type="OrthoDB" id="9770043at2"/>
<feature type="domain" description="Pyrroloquinoline quinone-dependent pyranose dehydrogenase beta-propeller" evidence="2">
    <location>
        <begin position="330"/>
        <end position="428"/>
    </location>
</feature>
<dbReference type="PANTHER" id="PTHR19328">
    <property type="entry name" value="HEDGEHOG-INTERACTING PROTEIN"/>
    <property type="match status" value="1"/>
</dbReference>
<dbReference type="PANTHER" id="PTHR19328:SF53">
    <property type="entry name" value="MEMBRANE PROTEIN"/>
    <property type="match status" value="1"/>
</dbReference>
<organism evidence="3 4">
    <name type="scientific">Oharaeibacter diazotrophicus</name>
    <dbReference type="NCBI Taxonomy" id="1920512"/>
    <lineage>
        <taxon>Bacteria</taxon>
        <taxon>Pseudomonadati</taxon>
        <taxon>Pseudomonadota</taxon>
        <taxon>Alphaproteobacteria</taxon>
        <taxon>Hyphomicrobiales</taxon>
        <taxon>Pleomorphomonadaceae</taxon>
        <taxon>Oharaeibacter</taxon>
    </lineage>
</organism>
<keyword evidence="1" id="KW-0732">Signal</keyword>
<evidence type="ECO:0000259" key="2">
    <source>
        <dbReference type="Pfam" id="PF22807"/>
    </source>
</evidence>